<dbReference type="InterPro" id="IPR003474">
    <property type="entry name" value="Glcn_transporter"/>
</dbReference>
<feature type="transmembrane region" description="Helical" evidence="1">
    <location>
        <begin position="29"/>
        <end position="51"/>
    </location>
</feature>
<gene>
    <name evidence="2" type="ORF">EJK80_09885</name>
</gene>
<keyword evidence="3" id="KW-1185">Reference proteome</keyword>
<organism evidence="2 3">
    <name type="scientific">Corynebacterium phoceense</name>
    <dbReference type="NCBI Taxonomy" id="1686286"/>
    <lineage>
        <taxon>Bacteria</taxon>
        <taxon>Bacillati</taxon>
        <taxon>Actinomycetota</taxon>
        <taxon>Actinomycetes</taxon>
        <taxon>Mycobacteriales</taxon>
        <taxon>Corynebacteriaceae</taxon>
        <taxon>Corynebacterium</taxon>
    </lineage>
</organism>
<dbReference type="PANTHER" id="PTHR30354">
    <property type="entry name" value="GNT FAMILY GLUCONATE TRANSPORTER"/>
    <property type="match status" value="1"/>
</dbReference>
<dbReference type="Proteomes" id="UP000318080">
    <property type="component" value="Unassembled WGS sequence"/>
</dbReference>
<feature type="transmembrane region" description="Helical" evidence="1">
    <location>
        <begin position="474"/>
        <end position="496"/>
    </location>
</feature>
<feature type="transmembrane region" description="Helical" evidence="1">
    <location>
        <begin position="312"/>
        <end position="334"/>
    </location>
</feature>
<feature type="transmembrane region" description="Helical" evidence="1">
    <location>
        <begin position="99"/>
        <end position="129"/>
    </location>
</feature>
<dbReference type="STRING" id="1686286.GCA_900092335_01168"/>
<dbReference type="GeneID" id="79852424"/>
<dbReference type="PANTHER" id="PTHR30354:SF7">
    <property type="entry name" value="BLL7963 PROTEIN"/>
    <property type="match status" value="1"/>
</dbReference>
<feature type="transmembrane region" description="Helical" evidence="1">
    <location>
        <begin position="178"/>
        <end position="199"/>
    </location>
</feature>
<reference evidence="2 3" key="1">
    <citation type="submission" date="2019-06" db="EMBL/GenBank/DDBJ databases">
        <title>Draft genome of C. phoceense Strain 272.</title>
        <authorList>
            <person name="Pacheco L.G.C."/>
            <person name="Barberis C.M."/>
            <person name="Almuzara M.N."/>
            <person name="Traglia G.M."/>
            <person name="Santos C.S."/>
            <person name="Rocha D.J.P.G."/>
            <person name="Aguiar E.R.G.R."/>
            <person name="Vay C.A."/>
        </authorList>
    </citation>
    <scope>NUCLEOTIDE SEQUENCE [LARGE SCALE GENOMIC DNA]</scope>
    <source>
        <strain evidence="2 3">272</strain>
    </source>
</reference>
<evidence type="ECO:0000256" key="1">
    <source>
        <dbReference type="SAM" id="Phobius"/>
    </source>
</evidence>
<dbReference type="RefSeq" id="WP_066512159.1">
    <property type="nucleotide sequence ID" value="NZ_JADPQA010000002.1"/>
</dbReference>
<evidence type="ECO:0000313" key="2">
    <source>
        <dbReference type="EMBL" id="TQE42936.1"/>
    </source>
</evidence>
<feature type="transmembrane region" description="Helical" evidence="1">
    <location>
        <begin position="63"/>
        <end position="87"/>
    </location>
</feature>
<protein>
    <submittedName>
        <fullName evidence="2">GntP family permease</fullName>
    </submittedName>
</protein>
<dbReference type="GO" id="GO:0005886">
    <property type="term" value="C:plasma membrane"/>
    <property type="evidence" value="ECO:0007669"/>
    <property type="project" value="TreeGrafter"/>
</dbReference>
<proteinExistence type="predicted"/>
<feature type="transmembrane region" description="Helical" evidence="1">
    <location>
        <begin position="141"/>
        <end position="158"/>
    </location>
</feature>
<keyword evidence="1" id="KW-1133">Transmembrane helix</keyword>
<comment type="caution">
    <text evidence="2">The sequence shown here is derived from an EMBL/GenBank/DDBJ whole genome shotgun (WGS) entry which is preliminary data.</text>
</comment>
<feature type="transmembrane region" description="Helical" evidence="1">
    <location>
        <begin position="272"/>
        <end position="292"/>
    </location>
</feature>
<name>A0A540R5G0_9CORY</name>
<dbReference type="AlphaFoldDB" id="A0A540R5G0"/>
<evidence type="ECO:0000313" key="3">
    <source>
        <dbReference type="Proteomes" id="UP000318080"/>
    </source>
</evidence>
<sequence length="500" mass="52280">MVISLIGVVLSLIFLVVFAYRGHSVVVVGPAAALIAVLFAREPVMGTYTQIFMPALAGFIGKYFPLFLFGAIFGYLMTSTGLARYLARGITALFGPKRAMLSTVIATALLTYGGVSAWVVAFTIVPIATALFKETGIPKRLMPGAIALGTITFALAALPGSPQIHNAIPTSYFGTNTYAAPVFGILSALLMLVAGMAWLEFRIKQLQRGGERFEPIDAKGNVIPTPEGIGDTGDEASVDIGGESFDTNSGGHLTTHAPLGIKEPSVKVQGMLGLLPILVVIVVNFAIVYFFSKSWTADYLAAEKYGETSLKALLGIWSPTIALALAVVVIIAMFPSRVSTSLKELSEGAKNAILPCFTTASEVGYGAVIAALAVFAVIKNNMLGIADNALVVSTVSTAVISGITGSSSGGLSITMETLGEQLAQLATEQGISLELMHRVTAMASVSFDSLPHNGAVLTMLMVCGMTHRLSYKDVAVVTIIIPLATLAIMLGLNALIPGLS</sequence>
<accession>A0A540R5G0</accession>
<keyword evidence="1" id="KW-0472">Membrane</keyword>
<dbReference type="GO" id="GO:0015128">
    <property type="term" value="F:gluconate transmembrane transporter activity"/>
    <property type="evidence" value="ECO:0007669"/>
    <property type="project" value="InterPro"/>
</dbReference>
<keyword evidence="1" id="KW-0812">Transmembrane</keyword>
<dbReference type="EMBL" id="VHIR01000015">
    <property type="protein sequence ID" value="TQE42936.1"/>
    <property type="molecule type" value="Genomic_DNA"/>
</dbReference>